<dbReference type="GO" id="GO:0004252">
    <property type="term" value="F:serine-type endopeptidase activity"/>
    <property type="evidence" value="ECO:0007669"/>
    <property type="project" value="TreeGrafter"/>
</dbReference>
<dbReference type="EMBL" id="CP041046">
    <property type="protein sequence ID" value="QDE38845.1"/>
    <property type="molecule type" value="Genomic_DNA"/>
</dbReference>
<protein>
    <submittedName>
        <fullName evidence="3">S9 family peptidase</fullName>
    </submittedName>
</protein>
<dbReference type="Proteomes" id="UP000316093">
    <property type="component" value="Chromosome"/>
</dbReference>
<evidence type="ECO:0000256" key="1">
    <source>
        <dbReference type="ARBA" id="ARBA00022801"/>
    </source>
</evidence>
<dbReference type="GO" id="GO:0006508">
    <property type="term" value="P:proteolysis"/>
    <property type="evidence" value="ECO:0007669"/>
    <property type="project" value="InterPro"/>
</dbReference>
<dbReference type="Pfam" id="PF00326">
    <property type="entry name" value="Peptidase_S9"/>
    <property type="match status" value="1"/>
</dbReference>
<keyword evidence="4" id="KW-1185">Reference proteome</keyword>
<feature type="domain" description="Peptidase S9 prolyl oligopeptidase catalytic" evidence="2">
    <location>
        <begin position="418"/>
        <end position="628"/>
    </location>
</feature>
<evidence type="ECO:0000313" key="3">
    <source>
        <dbReference type="EMBL" id="QDE38845.1"/>
    </source>
</evidence>
<dbReference type="SUPFAM" id="SSF82171">
    <property type="entry name" value="DPP6 N-terminal domain-like"/>
    <property type="match status" value="1"/>
</dbReference>
<gene>
    <name evidence="3" type="ORF">FIV34_06325</name>
</gene>
<dbReference type="PANTHER" id="PTHR42776">
    <property type="entry name" value="SERINE PEPTIDASE S9 FAMILY MEMBER"/>
    <property type="match status" value="1"/>
</dbReference>
<sequence>MFAVMWLGLALGGSVQGNAVVADEVTKGLLRRAQYEQVQISPDGALLAIAHREDDSTRVTVVDRKTLAPVSQVNPGDRAEVQAVRWIGSDQLLISANRASGSYAMPVVMPQLYLLNIHETHPKLLPDTYVGTIEGDDKHVLVEESTLVGGKWHTDLRKLDITHLTGRGESVAVSPLEGAAEFLIDHAGQPRLTWAVDEEGEEKLDVWRADGTWASLNESKTSHIYIAPVGISRDNRYAYLLSERAHGTNVVERYDLTDGSRQVMLSDPTSDPLSLVASMDQQEPIGATFGPGRPVQHFFDPKQDDSRWRMALNAAFPDSAETVVSASADGNLLVIATGSDHDPGAFYLFDKTTRKAQLLFRSHPWIDPAKQLTTTDFAFKARDGLPLSGFLTLPADGSSLPPLVVMVHGGPYYTRDDWGYDRDVQLLAQHGYAVLRVNFRGSSGFGLEFQERGYRQWGGAMQDDVTDATHWAIDNHLVDGRRVCIFGGSYGGYAALMGAAREPALYRCAIGEAGVYDLGKMYSWGDTHRYHYGIEYLHRVIGTDKAELASRSPVQMASMITVPVMLAHGTADGRVPIEHARALRDALKKAGHPAVYLEYPYEGHGIMGEAHMEDFYARMLQFLDANIGPEAHVAAVGGAKGATP</sequence>
<dbReference type="KEGG" id="lpy:FIV34_06325"/>
<dbReference type="AlphaFoldDB" id="A0A4Y5Z2R2"/>
<evidence type="ECO:0000259" key="2">
    <source>
        <dbReference type="Pfam" id="PF00326"/>
    </source>
</evidence>
<proteinExistence type="predicted"/>
<dbReference type="Gene3D" id="3.40.50.1820">
    <property type="entry name" value="alpha/beta hydrolase"/>
    <property type="match status" value="1"/>
</dbReference>
<dbReference type="SUPFAM" id="SSF53474">
    <property type="entry name" value="alpha/beta-Hydrolases"/>
    <property type="match status" value="1"/>
</dbReference>
<dbReference type="PANTHER" id="PTHR42776:SF27">
    <property type="entry name" value="DIPEPTIDYL PEPTIDASE FAMILY MEMBER 6"/>
    <property type="match status" value="1"/>
</dbReference>
<accession>A0A4Y5Z2R2</accession>
<dbReference type="InterPro" id="IPR029058">
    <property type="entry name" value="AB_hydrolase_fold"/>
</dbReference>
<keyword evidence="1" id="KW-0378">Hydrolase</keyword>
<dbReference type="RefSeq" id="WP_139980762.1">
    <property type="nucleotide sequence ID" value="NZ_CP041046.1"/>
</dbReference>
<organism evidence="3 4">
    <name type="scientific">Luteibacter pinisoli</name>
    <dbReference type="NCBI Taxonomy" id="2589080"/>
    <lineage>
        <taxon>Bacteria</taxon>
        <taxon>Pseudomonadati</taxon>
        <taxon>Pseudomonadota</taxon>
        <taxon>Gammaproteobacteria</taxon>
        <taxon>Lysobacterales</taxon>
        <taxon>Rhodanobacteraceae</taxon>
        <taxon>Luteibacter</taxon>
    </lineage>
</organism>
<name>A0A4Y5Z2R2_9GAMM</name>
<reference evidence="3 4" key="1">
    <citation type="submission" date="2019-06" db="EMBL/GenBank/DDBJ databases">
        <title>A complete genome sequence for Luteibacter pinisoli MAH-14.</title>
        <authorList>
            <person name="Baltrus D.A."/>
        </authorList>
    </citation>
    <scope>NUCLEOTIDE SEQUENCE [LARGE SCALE GENOMIC DNA]</scope>
    <source>
        <strain evidence="3 4">MAH-14</strain>
    </source>
</reference>
<evidence type="ECO:0000313" key="4">
    <source>
        <dbReference type="Proteomes" id="UP000316093"/>
    </source>
</evidence>
<dbReference type="OrthoDB" id="4269629at2"/>
<dbReference type="InterPro" id="IPR001375">
    <property type="entry name" value="Peptidase_S9_cat"/>
</dbReference>